<comment type="function">
    <text evidence="10">Part of a membrane-bound complex that couples electron transfer with translocation of ions across the membrane.</text>
</comment>
<comment type="subunit">
    <text evidence="10">The complex is composed of six subunits: RnfA, RnfB, RnfC, RnfD, RnfE and RnfG.</text>
</comment>
<evidence type="ECO:0000256" key="10">
    <source>
        <dbReference type="HAMAP-Rule" id="MF_00462"/>
    </source>
</evidence>
<feature type="transmembrane region" description="Helical" evidence="10">
    <location>
        <begin position="124"/>
        <end position="143"/>
    </location>
</feature>
<feature type="transmembrane region" description="Helical" evidence="10">
    <location>
        <begin position="72"/>
        <end position="88"/>
    </location>
</feature>
<reference evidence="11" key="2">
    <citation type="journal article" date="2021" name="PeerJ">
        <title>Extensive microbial diversity within the chicken gut microbiome revealed by metagenomics and culture.</title>
        <authorList>
            <person name="Gilroy R."/>
            <person name="Ravi A."/>
            <person name="Getino M."/>
            <person name="Pursley I."/>
            <person name="Horton D.L."/>
            <person name="Alikhan N.F."/>
            <person name="Baker D."/>
            <person name="Gharbi K."/>
            <person name="Hall N."/>
            <person name="Watson M."/>
            <person name="Adriaenssens E.M."/>
            <person name="Foster-Nyarko E."/>
            <person name="Jarju S."/>
            <person name="Secka A."/>
            <person name="Antonio M."/>
            <person name="Oren A."/>
            <person name="Chaudhuri R.R."/>
            <person name="La Ragione R."/>
            <person name="Hildebrand F."/>
            <person name="Pallen M.J."/>
        </authorList>
    </citation>
    <scope>NUCLEOTIDE SEQUENCE</scope>
    <source>
        <strain evidence="11">CHK157-1446</strain>
    </source>
</reference>
<keyword evidence="10" id="KW-1003">Cell membrane</keyword>
<keyword evidence="9 10" id="KW-0472">Membrane</keyword>
<evidence type="ECO:0000256" key="6">
    <source>
        <dbReference type="ARBA" id="ARBA00022967"/>
    </source>
</evidence>
<keyword evidence="7 10" id="KW-0249">Electron transport</keyword>
<feature type="transmembrane region" description="Helical" evidence="10">
    <location>
        <begin position="227"/>
        <end position="244"/>
    </location>
</feature>
<organism evidence="11 12">
    <name type="scientific">Candidatus Faeciplasma gallinarum</name>
    <dbReference type="NCBI Taxonomy" id="2840799"/>
    <lineage>
        <taxon>Bacteria</taxon>
        <taxon>Bacillati</taxon>
        <taxon>Bacillota</taxon>
        <taxon>Clostridia</taxon>
        <taxon>Eubacteriales</taxon>
        <taxon>Oscillospiraceae</taxon>
        <taxon>Oscillospiraceae incertae sedis</taxon>
        <taxon>Candidatus Faeciplasma</taxon>
    </lineage>
</organism>
<dbReference type="GO" id="GO:0055085">
    <property type="term" value="P:transmembrane transport"/>
    <property type="evidence" value="ECO:0007669"/>
    <property type="project" value="InterPro"/>
</dbReference>
<evidence type="ECO:0000256" key="9">
    <source>
        <dbReference type="ARBA" id="ARBA00023136"/>
    </source>
</evidence>
<gene>
    <name evidence="10" type="primary">rnfD</name>
    <name evidence="11" type="ORF">IAD01_00640</name>
</gene>
<feature type="transmembrane region" description="Helical" evidence="10">
    <location>
        <begin position="204"/>
        <end position="221"/>
    </location>
</feature>
<dbReference type="AlphaFoldDB" id="A0A9D1EMK1"/>
<feature type="transmembrane region" description="Helical" evidence="10">
    <location>
        <begin position="45"/>
        <end position="65"/>
    </location>
</feature>
<feature type="transmembrane region" description="Helical" evidence="10">
    <location>
        <begin position="173"/>
        <end position="197"/>
    </location>
</feature>
<feature type="transmembrane region" description="Helical" evidence="10">
    <location>
        <begin position="21"/>
        <end position="39"/>
    </location>
</feature>
<reference evidence="11" key="1">
    <citation type="submission" date="2020-10" db="EMBL/GenBank/DDBJ databases">
        <authorList>
            <person name="Gilroy R."/>
        </authorList>
    </citation>
    <scope>NUCLEOTIDE SEQUENCE</scope>
    <source>
        <strain evidence="11">CHK157-1446</strain>
    </source>
</reference>
<evidence type="ECO:0000313" key="11">
    <source>
        <dbReference type="EMBL" id="HIS23904.1"/>
    </source>
</evidence>
<dbReference type="EMBL" id="DVIR01000006">
    <property type="protein sequence ID" value="HIS23904.1"/>
    <property type="molecule type" value="Genomic_DNA"/>
</dbReference>
<evidence type="ECO:0000256" key="1">
    <source>
        <dbReference type="ARBA" id="ARBA00022448"/>
    </source>
</evidence>
<feature type="transmembrane region" description="Helical" evidence="10">
    <location>
        <begin position="94"/>
        <end position="112"/>
    </location>
</feature>
<evidence type="ECO:0000256" key="8">
    <source>
        <dbReference type="ARBA" id="ARBA00022989"/>
    </source>
</evidence>
<keyword evidence="8 10" id="KW-1133">Transmembrane helix</keyword>
<evidence type="ECO:0000256" key="2">
    <source>
        <dbReference type="ARBA" id="ARBA00022553"/>
    </source>
</evidence>
<sequence>MDKLITSPSPHIFTRDTTTSIMLNVILALLPAAIASVVFFGARSIAVIAVCIIAAAASEALFNLCCKKKQSIGDLSAIVTGLLLALNLPSTIPLWQAAVGAVFSIVVVKCLFGGIGQNFANPAITGRIFMLIAFSSTMTASVFPQSADLTAGATPLAVMAGQEGTLPSLWELFAGNCGGALGETSALALLIGGAYLIIRGIISWHTPVVFIATVFVITLISSGDISFAAAQILSGGLFIGAFFMATDYTTTPNSKWGRVVFGLGCGLITSLIRLYGSYPEGVSFSILLMNILTPYIDKWTRSRPLGALKLKRMRSSEAKNRGGEAA</sequence>
<comment type="similarity">
    <text evidence="10">Belongs to the NqrB/RnfD family.</text>
</comment>
<dbReference type="PANTHER" id="PTHR30578">
    <property type="entry name" value="ELECTRON TRANSPORT COMPLEX PROTEIN RNFD"/>
    <property type="match status" value="1"/>
</dbReference>
<dbReference type="NCBIfam" id="TIGR01946">
    <property type="entry name" value="rnfD"/>
    <property type="match status" value="1"/>
</dbReference>
<feature type="transmembrane region" description="Helical" evidence="10">
    <location>
        <begin position="256"/>
        <end position="275"/>
    </location>
</feature>
<keyword evidence="3 10" id="KW-0285">Flavoprotein</keyword>
<dbReference type="InterPro" id="IPR011303">
    <property type="entry name" value="RnfD_bac"/>
</dbReference>
<evidence type="ECO:0000256" key="3">
    <source>
        <dbReference type="ARBA" id="ARBA00022630"/>
    </source>
</evidence>
<name>A0A9D1EMK1_9FIRM</name>
<keyword evidence="4 10" id="KW-0288">FMN</keyword>
<comment type="subcellular location">
    <subcellularLocation>
        <location evidence="10">Cell membrane</location>
        <topology evidence="10">Multi-pass membrane protein</topology>
    </subcellularLocation>
</comment>
<dbReference type="GO" id="GO:0022900">
    <property type="term" value="P:electron transport chain"/>
    <property type="evidence" value="ECO:0007669"/>
    <property type="project" value="UniProtKB-UniRule"/>
</dbReference>
<dbReference type="InterPro" id="IPR004338">
    <property type="entry name" value="NqrB/RnfD"/>
</dbReference>
<evidence type="ECO:0000256" key="5">
    <source>
        <dbReference type="ARBA" id="ARBA00022692"/>
    </source>
</evidence>
<dbReference type="EC" id="7.-.-.-" evidence="10"/>
<comment type="caution">
    <text evidence="11">The sequence shown here is derived from an EMBL/GenBank/DDBJ whole genome shotgun (WGS) entry which is preliminary data.</text>
</comment>
<keyword evidence="6 10" id="KW-1278">Translocase</keyword>
<evidence type="ECO:0000256" key="4">
    <source>
        <dbReference type="ARBA" id="ARBA00022643"/>
    </source>
</evidence>
<protein>
    <recommendedName>
        <fullName evidence="10">Ion-translocating oxidoreductase complex subunit D</fullName>
        <ecNumber evidence="10">7.-.-.-</ecNumber>
    </recommendedName>
    <alternativeName>
        <fullName evidence="10">Rnf electron transport complex subunit D</fullName>
    </alternativeName>
</protein>
<keyword evidence="1 10" id="KW-0813">Transport</keyword>
<evidence type="ECO:0000256" key="7">
    <source>
        <dbReference type="ARBA" id="ARBA00022982"/>
    </source>
</evidence>
<dbReference type="GO" id="GO:0005886">
    <property type="term" value="C:plasma membrane"/>
    <property type="evidence" value="ECO:0007669"/>
    <property type="project" value="UniProtKB-SubCell"/>
</dbReference>
<comment type="cofactor">
    <cofactor evidence="10">
        <name>FMN</name>
        <dbReference type="ChEBI" id="CHEBI:58210"/>
    </cofactor>
</comment>
<dbReference type="Pfam" id="PF03116">
    <property type="entry name" value="NQR2_RnfD_RnfE"/>
    <property type="match status" value="1"/>
</dbReference>
<dbReference type="PANTHER" id="PTHR30578:SF0">
    <property type="entry name" value="ION-TRANSLOCATING OXIDOREDUCTASE COMPLEX SUBUNIT D"/>
    <property type="match status" value="1"/>
</dbReference>
<evidence type="ECO:0000313" key="12">
    <source>
        <dbReference type="Proteomes" id="UP000823982"/>
    </source>
</evidence>
<dbReference type="HAMAP" id="MF_00462">
    <property type="entry name" value="RsxD_RnfD"/>
    <property type="match status" value="1"/>
</dbReference>
<keyword evidence="2 10" id="KW-0597">Phosphoprotein</keyword>
<accession>A0A9D1EMK1</accession>
<dbReference type="Proteomes" id="UP000823982">
    <property type="component" value="Unassembled WGS sequence"/>
</dbReference>
<proteinExistence type="inferred from homology"/>
<keyword evidence="5 10" id="KW-0812">Transmembrane</keyword>
<feature type="modified residue" description="FMN phosphoryl threonine" evidence="10">
    <location>
        <position position="154"/>
    </location>
</feature>